<name>A0A1S8CY49_9GAMM</name>
<feature type="coiled-coil region" evidence="2">
    <location>
        <begin position="49"/>
        <end position="76"/>
    </location>
</feature>
<evidence type="ECO:0000256" key="2">
    <source>
        <dbReference type="SAM" id="Coils"/>
    </source>
</evidence>
<keyword evidence="4" id="KW-1185">Reference proteome</keyword>
<dbReference type="InterPro" id="IPR002514">
    <property type="entry name" value="Transposase_8"/>
</dbReference>
<dbReference type="Proteomes" id="UP000192132">
    <property type="component" value="Unassembled WGS sequence"/>
</dbReference>
<sequence>MKTSRFTDSQILSILKQAESGTPVPTLCREHGMSSASFYKWRAKFGGMDASLMARLKELEAENAKLKKMYAEERLKAEIIQEAMAKKW</sequence>
<dbReference type="GO" id="GO:0004803">
    <property type="term" value="F:transposase activity"/>
    <property type="evidence" value="ECO:0007669"/>
    <property type="project" value="InterPro"/>
</dbReference>
<evidence type="ECO:0000313" key="4">
    <source>
        <dbReference type="Proteomes" id="UP000192132"/>
    </source>
</evidence>
<dbReference type="PANTHER" id="PTHR33609:SF1">
    <property type="entry name" value="TRANSPOSASE"/>
    <property type="match status" value="1"/>
</dbReference>
<protein>
    <submittedName>
        <fullName evidence="3">Transposase</fullName>
    </submittedName>
</protein>
<dbReference type="SUPFAM" id="SSF46689">
    <property type="entry name" value="Homeodomain-like"/>
    <property type="match status" value="1"/>
</dbReference>
<reference evidence="3 4" key="1">
    <citation type="submission" date="2016-10" db="EMBL/GenBank/DDBJ databases">
        <title>Draft Genome sequence of Alkanindiges sp. strain H1.</title>
        <authorList>
            <person name="Subhash Y."/>
            <person name="Lee S."/>
        </authorList>
    </citation>
    <scope>NUCLEOTIDE SEQUENCE [LARGE SCALE GENOMIC DNA]</scope>
    <source>
        <strain evidence="3 4">H1</strain>
    </source>
</reference>
<accession>A0A1S8CY49</accession>
<dbReference type="PANTHER" id="PTHR33609">
    <property type="entry name" value="LOW CALCIUM RESPONSE LOCUS PROTEIN S"/>
    <property type="match status" value="1"/>
</dbReference>
<gene>
    <name evidence="3" type="ORF">BKE30_04980</name>
</gene>
<evidence type="ECO:0000256" key="1">
    <source>
        <dbReference type="ARBA" id="ARBA00009964"/>
    </source>
</evidence>
<dbReference type="GO" id="GO:0006313">
    <property type="term" value="P:DNA transposition"/>
    <property type="evidence" value="ECO:0007669"/>
    <property type="project" value="InterPro"/>
</dbReference>
<comment type="caution">
    <text evidence="3">The sequence shown here is derived from an EMBL/GenBank/DDBJ whole genome shotgun (WGS) entry which is preliminary data.</text>
</comment>
<dbReference type="InterPro" id="IPR052546">
    <property type="entry name" value="Transposase_8_domain"/>
</dbReference>
<dbReference type="AlphaFoldDB" id="A0A1S8CY49"/>
<dbReference type="EMBL" id="MLCN01000011">
    <property type="protein sequence ID" value="ONG41400.1"/>
    <property type="molecule type" value="Genomic_DNA"/>
</dbReference>
<keyword evidence="2" id="KW-0175">Coiled coil</keyword>
<dbReference type="InterPro" id="IPR009057">
    <property type="entry name" value="Homeodomain-like_sf"/>
</dbReference>
<organism evidence="3 4">
    <name type="scientific">Alkanindiges hydrocarboniclasticus</name>
    <dbReference type="NCBI Taxonomy" id="1907941"/>
    <lineage>
        <taxon>Bacteria</taxon>
        <taxon>Pseudomonadati</taxon>
        <taxon>Pseudomonadota</taxon>
        <taxon>Gammaproteobacteria</taxon>
        <taxon>Moraxellales</taxon>
        <taxon>Moraxellaceae</taxon>
        <taxon>Alkanindiges</taxon>
    </lineage>
</organism>
<dbReference type="STRING" id="1907941.BKE30_04980"/>
<comment type="similarity">
    <text evidence="1">Belongs to the transposase 8 family.</text>
</comment>
<proteinExistence type="inferred from homology"/>
<dbReference type="Pfam" id="PF01527">
    <property type="entry name" value="HTH_Tnp_1"/>
    <property type="match status" value="1"/>
</dbReference>
<evidence type="ECO:0000313" key="3">
    <source>
        <dbReference type="EMBL" id="ONG41400.1"/>
    </source>
</evidence>
<dbReference type="GO" id="GO:0003677">
    <property type="term" value="F:DNA binding"/>
    <property type="evidence" value="ECO:0007669"/>
    <property type="project" value="InterPro"/>
</dbReference>